<evidence type="ECO:0000256" key="5">
    <source>
        <dbReference type="ARBA" id="ARBA00022842"/>
    </source>
</evidence>
<evidence type="ECO:0008006" key="9">
    <source>
        <dbReference type="Google" id="ProtNLM"/>
    </source>
</evidence>
<dbReference type="AlphaFoldDB" id="A0A4V2WS92"/>
<dbReference type="Proteomes" id="UP000295710">
    <property type="component" value="Unassembled WGS sequence"/>
</dbReference>
<dbReference type="Pfam" id="PF04587">
    <property type="entry name" value="ADP_PFK_GK"/>
    <property type="match status" value="1"/>
</dbReference>
<evidence type="ECO:0000256" key="4">
    <source>
        <dbReference type="ARBA" id="ARBA00022777"/>
    </source>
</evidence>
<evidence type="ECO:0000256" key="1">
    <source>
        <dbReference type="ARBA" id="ARBA00022490"/>
    </source>
</evidence>
<dbReference type="SUPFAM" id="SSF53613">
    <property type="entry name" value="Ribokinase-like"/>
    <property type="match status" value="1"/>
</dbReference>
<dbReference type="GO" id="GO:0006096">
    <property type="term" value="P:glycolytic process"/>
    <property type="evidence" value="ECO:0007669"/>
    <property type="project" value="UniProtKB-KW"/>
</dbReference>
<evidence type="ECO:0000256" key="3">
    <source>
        <dbReference type="ARBA" id="ARBA00022723"/>
    </source>
</evidence>
<keyword evidence="4" id="KW-0418">Kinase</keyword>
<reference evidence="7 8" key="1">
    <citation type="journal article" date="2016" name="Nat. Microbiol.">
        <title>The Mouse Intestinal Bacterial Collection (miBC) provides host-specific insight into cultured diversity and functional potential of the gut microbiota.</title>
        <authorList>
            <person name="Lagkouvardos I."/>
            <person name="Pukall R."/>
            <person name="Abt B."/>
            <person name="Foesel B.U."/>
            <person name="Meier-Kolthoff J.P."/>
            <person name="Kumar N."/>
            <person name="Bresciani A."/>
            <person name="Martinez I."/>
            <person name="Just S."/>
            <person name="Ziegler C."/>
            <person name="Brugiroux S."/>
            <person name="Garzetti D."/>
            <person name="Wenning M."/>
            <person name="Bui T.P."/>
            <person name="Wang J."/>
            <person name="Hugenholtz F."/>
            <person name="Plugge C.M."/>
            <person name="Peterson D.A."/>
            <person name="Hornef M.W."/>
            <person name="Baines J.F."/>
            <person name="Smidt H."/>
            <person name="Walter J."/>
            <person name="Kristiansen K."/>
            <person name="Nielsen H.B."/>
            <person name="Haller D."/>
            <person name="Overmann J."/>
            <person name="Stecher B."/>
            <person name="Clavel T."/>
        </authorList>
    </citation>
    <scope>NUCLEOTIDE SEQUENCE [LARGE SCALE GENOMIC DNA]</scope>
    <source>
        <strain evidence="7 8">DSM 28560</strain>
    </source>
</reference>
<dbReference type="EMBL" id="SMMX01000017">
    <property type="protein sequence ID" value="TDA20650.1"/>
    <property type="molecule type" value="Genomic_DNA"/>
</dbReference>
<dbReference type="GO" id="GO:0016773">
    <property type="term" value="F:phosphotransferase activity, alcohol group as acceptor"/>
    <property type="evidence" value="ECO:0007669"/>
    <property type="project" value="InterPro"/>
</dbReference>
<keyword evidence="1" id="KW-0963">Cytoplasm</keyword>
<dbReference type="PANTHER" id="PTHR21208">
    <property type="entry name" value="ADP-DEPENDENT GLUCOKINASE"/>
    <property type="match status" value="1"/>
</dbReference>
<keyword evidence="3" id="KW-0479">Metal-binding</keyword>
<accession>A0A4V2WS92</accession>
<evidence type="ECO:0000256" key="6">
    <source>
        <dbReference type="ARBA" id="ARBA00023152"/>
    </source>
</evidence>
<sequence>MAYIDKYRNYLESVPDVIERCRATGKRPVLAYTSNLDAIVEWDVESFNRLLARYLEEEPCCEEGEAIGSMQDFAKIVSYYAVNGLGGEVEITSGGVIERLKDYFDIYYGLGGTCAQGAAALGTLGVPVLIHITDRSREVAAWLDDKGIESVKGHRSVPIKECVTGEKPVVHLIIQYNKGDVIRCGDREYEVPVSNRLIMGYDKVHKVMPVRQDFLEYLEEHAQMMCSYDISGFNAIVEPEVLKERIGQLAKHYRTLRSRNPQLKIYFESAHFISAGCRDLLYDTLAGYMDIMGMNEEELVDLAGKKAHPVDKDDITSVIKGLDYMLELYPVKGIVMHSKDYALYYGEMMEGVDVEMGLTLGSLMSGTRARIGRYGTMDDCRDSLKLPLSPTGTRFAQALDEMELQHKAVLVPSRYMEKPRYTIGLGDTFVAGMQLCFM</sequence>
<dbReference type="Gene3D" id="3.30.1110.20">
    <property type="match status" value="1"/>
</dbReference>
<dbReference type="Gene3D" id="3.40.1190.20">
    <property type="match status" value="1"/>
</dbReference>
<dbReference type="GO" id="GO:0046872">
    <property type="term" value="F:metal ion binding"/>
    <property type="evidence" value="ECO:0007669"/>
    <property type="project" value="UniProtKB-KW"/>
</dbReference>
<proteinExistence type="predicted"/>
<comment type="caution">
    <text evidence="7">The sequence shown here is derived from an EMBL/GenBank/DDBJ whole genome shotgun (WGS) entry which is preliminary data.</text>
</comment>
<dbReference type="GO" id="GO:0016301">
    <property type="term" value="F:kinase activity"/>
    <property type="evidence" value="ECO:0007669"/>
    <property type="project" value="UniProtKB-KW"/>
</dbReference>
<evidence type="ECO:0000313" key="8">
    <source>
        <dbReference type="Proteomes" id="UP000295710"/>
    </source>
</evidence>
<evidence type="ECO:0000256" key="2">
    <source>
        <dbReference type="ARBA" id="ARBA00022679"/>
    </source>
</evidence>
<keyword evidence="2" id="KW-0808">Transferase</keyword>
<name>A0A4V2WS92_9FIRM</name>
<dbReference type="PROSITE" id="PS51255">
    <property type="entry name" value="ADPK"/>
    <property type="match status" value="1"/>
</dbReference>
<evidence type="ECO:0000313" key="7">
    <source>
        <dbReference type="EMBL" id="TDA20650.1"/>
    </source>
</evidence>
<gene>
    <name evidence="7" type="ORF">E1963_15810</name>
</gene>
<dbReference type="RefSeq" id="WP_132280032.1">
    <property type="nucleotide sequence ID" value="NZ_JAOBST010000072.1"/>
</dbReference>
<dbReference type="InterPro" id="IPR029056">
    <property type="entry name" value="Ribokinase-like"/>
</dbReference>
<keyword evidence="8" id="KW-1185">Reference proteome</keyword>
<protein>
    <recommendedName>
        <fullName evidence="9">ADP-dependent glucokinase</fullName>
    </recommendedName>
</protein>
<keyword evidence="6" id="KW-0324">Glycolysis</keyword>
<organism evidence="7 8">
    <name type="scientific">Extibacter muris</name>
    <dbReference type="NCBI Taxonomy" id="1796622"/>
    <lineage>
        <taxon>Bacteria</taxon>
        <taxon>Bacillati</taxon>
        <taxon>Bacillota</taxon>
        <taxon>Clostridia</taxon>
        <taxon>Lachnospirales</taxon>
        <taxon>Lachnospiraceae</taxon>
        <taxon>Extibacter</taxon>
    </lineage>
</organism>
<dbReference type="PANTHER" id="PTHR21208:SF1">
    <property type="entry name" value="ADP-DEPENDENT GLUCOKINASE"/>
    <property type="match status" value="1"/>
</dbReference>
<keyword evidence="5" id="KW-0460">Magnesium</keyword>
<dbReference type="InterPro" id="IPR007666">
    <property type="entry name" value="ADP_PFK/GK"/>
</dbReference>